<dbReference type="GO" id="GO:0042834">
    <property type="term" value="F:peptidoglycan binding"/>
    <property type="evidence" value="ECO:0007669"/>
    <property type="project" value="InterPro"/>
</dbReference>
<evidence type="ECO:0000256" key="1">
    <source>
        <dbReference type="SAM" id="MobiDB-lite"/>
    </source>
</evidence>
<dbReference type="RefSeq" id="WP_187967697.1">
    <property type="nucleotide sequence ID" value="NZ_JACVDC010000136.1"/>
</dbReference>
<name>A0A926JWF5_9FLAO</name>
<dbReference type="Proteomes" id="UP000653730">
    <property type="component" value="Unassembled WGS sequence"/>
</dbReference>
<protein>
    <submittedName>
        <fullName evidence="4">PorP/SprF family type IX secretion system membrane protein</fullName>
    </submittedName>
</protein>
<feature type="compositionally biased region" description="Basic and acidic residues" evidence="1">
    <location>
        <begin position="330"/>
        <end position="346"/>
    </location>
</feature>
<dbReference type="Pfam" id="PF11751">
    <property type="entry name" value="PorP_SprF"/>
    <property type="match status" value="1"/>
</dbReference>
<evidence type="ECO:0000259" key="3">
    <source>
        <dbReference type="PROSITE" id="PS51724"/>
    </source>
</evidence>
<comment type="caution">
    <text evidence="4">The sequence shown here is derived from an EMBL/GenBank/DDBJ whole genome shotgun (WGS) entry which is preliminary data.</text>
</comment>
<dbReference type="EMBL" id="JACVDC010000136">
    <property type="protein sequence ID" value="MBC9798584.1"/>
    <property type="molecule type" value="Genomic_DNA"/>
</dbReference>
<dbReference type="PROSITE" id="PS51724">
    <property type="entry name" value="SPOR"/>
    <property type="match status" value="1"/>
</dbReference>
<keyword evidence="5" id="KW-1185">Reference proteome</keyword>
<organism evidence="4 5">
    <name type="scientific">Sinomicrobium weinanense</name>
    <dbReference type="NCBI Taxonomy" id="2842200"/>
    <lineage>
        <taxon>Bacteria</taxon>
        <taxon>Pseudomonadati</taxon>
        <taxon>Bacteroidota</taxon>
        <taxon>Flavobacteriia</taxon>
        <taxon>Flavobacteriales</taxon>
        <taxon>Flavobacteriaceae</taxon>
        <taxon>Sinomicrobium</taxon>
    </lineage>
</organism>
<reference evidence="4 5" key="1">
    <citation type="submission" date="2020-09" db="EMBL/GenBank/DDBJ databases">
        <title>Sinomicrobium weinanense sp. nov., a halophilic bacteria isolated from saline-alkali soil.</title>
        <authorList>
            <person name="Wu P."/>
            <person name="Ren H."/>
            <person name="Mei Y."/>
            <person name="Liang Y."/>
            <person name="Chen Z."/>
        </authorList>
    </citation>
    <scope>NUCLEOTIDE SEQUENCE [LARGE SCALE GENOMIC DNA]</scope>
    <source>
        <strain evidence="4 5">FJxs</strain>
    </source>
</reference>
<evidence type="ECO:0000256" key="2">
    <source>
        <dbReference type="SAM" id="SignalP"/>
    </source>
</evidence>
<sequence>MFKKLPHIFLALLFSLCCSGQESEQAGPVLSFEIPSQNLLRYNRYLVHPAFSALGTVNTYISFHHRNQWADYDNSPEVYLANYSGKINERTGFGIGLFQQSLGVIDNFGLLANYAYSVQLAEYSRLTLGVNISYYRSGINWGNVFIPDAGDPALQNMENSSLIAFHPGINLSFRSFNIGVFAENIVNFNLKNYQSYIEGASEKRFSAHIMHTLKMEMLTGVFEDGEMTTMIRGRKTEEEFFPSASLIVNFPRLGWLQVGYDDLYGAAAGIGFNLTRHLSLGYTVEKGLNDNIANFGTTHEFELSYAFKATDTPRYYTAPGKKRRPAARPPRPEVKPVVKKEEKKETPVSIPATGPEKNPVKIAAAIPAIPSALRNEVQKDNDSLDTEQKKSVLQHEQLDETRLTAARRKQIQDSIEQAGKVKDMQIALSEEKETAKDTASVAQKVAEEVPVIQDSEPDIEDLLFEAAAKQENIRTKTATLVNVADGYYIIANVFRSESNLTNYMTSLRRRKHRVGYFKNPANELNYVYVKKYDTWEEAINQRRKHARELNNKGVWVFRVKNARTVLTETRKPFAGLLTDSIAVVGKNPEADGVAPEQKAALNLSLPGGKIRSSVKNAYIPVDIIESVPVFPGCENLRNNEERKACLANGIDRVIQRRFRASVATGLGLSGVQGIYVAFKVGADGEVSVIRIKAPHKKLEEEAKRVIGH</sequence>
<evidence type="ECO:0000313" key="5">
    <source>
        <dbReference type="Proteomes" id="UP000653730"/>
    </source>
</evidence>
<feature type="signal peptide" evidence="2">
    <location>
        <begin position="1"/>
        <end position="20"/>
    </location>
</feature>
<feature type="non-terminal residue" evidence="4">
    <location>
        <position position="708"/>
    </location>
</feature>
<dbReference type="InterPro" id="IPR007730">
    <property type="entry name" value="SPOR-like_dom"/>
</dbReference>
<keyword evidence="2" id="KW-0732">Signal</keyword>
<feature type="chain" id="PRO_5036884993" evidence="2">
    <location>
        <begin position="21"/>
        <end position="708"/>
    </location>
</feature>
<gene>
    <name evidence="4" type="ORF">IBL28_21640</name>
</gene>
<dbReference type="AlphaFoldDB" id="A0A926JWF5"/>
<feature type="region of interest" description="Disordered" evidence="1">
    <location>
        <begin position="314"/>
        <end position="356"/>
    </location>
</feature>
<dbReference type="InterPro" id="IPR019861">
    <property type="entry name" value="PorP/SprF_Bacteroidetes"/>
</dbReference>
<evidence type="ECO:0000313" key="4">
    <source>
        <dbReference type="EMBL" id="MBC9798584.1"/>
    </source>
</evidence>
<accession>A0A926JWF5</accession>
<proteinExistence type="predicted"/>
<feature type="domain" description="SPOR" evidence="3">
    <location>
        <begin position="481"/>
        <end position="558"/>
    </location>
</feature>
<dbReference type="NCBIfam" id="TIGR03519">
    <property type="entry name" value="T9SS_PorP_fam"/>
    <property type="match status" value="1"/>
</dbReference>